<dbReference type="AlphaFoldDB" id="A0A382I059"/>
<protein>
    <recommendedName>
        <fullName evidence="10">Tyr recombinase domain-containing protein</fullName>
    </recommendedName>
</protein>
<dbReference type="InterPro" id="IPR002104">
    <property type="entry name" value="Integrase_catalytic"/>
</dbReference>
<feature type="non-terminal residue" evidence="9">
    <location>
        <position position="383"/>
    </location>
</feature>
<reference evidence="9" key="1">
    <citation type="submission" date="2018-05" db="EMBL/GenBank/DDBJ databases">
        <authorList>
            <person name="Lanie J.A."/>
            <person name="Ng W.-L."/>
            <person name="Kazmierczak K.M."/>
            <person name="Andrzejewski T.M."/>
            <person name="Davidsen T.M."/>
            <person name="Wayne K.J."/>
            <person name="Tettelin H."/>
            <person name="Glass J.I."/>
            <person name="Rusch D."/>
            <person name="Podicherti R."/>
            <person name="Tsui H.-C.T."/>
            <person name="Winkler M.E."/>
        </authorList>
    </citation>
    <scope>NUCLEOTIDE SEQUENCE</scope>
</reference>
<evidence type="ECO:0000313" key="9">
    <source>
        <dbReference type="EMBL" id="SVB92719.1"/>
    </source>
</evidence>
<dbReference type="InterPro" id="IPR053876">
    <property type="entry name" value="Phage_int_M"/>
</dbReference>
<dbReference type="InterPro" id="IPR044068">
    <property type="entry name" value="CB"/>
</dbReference>
<dbReference type="InterPro" id="IPR050808">
    <property type="entry name" value="Phage_Integrase"/>
</dbReference>
<dbReference type="PROSITE" id="PS51900">
    <property type="entry name" value="CB"/>
    <property type="match status" value="1"/>
</dbReference>
<dbReference type="Pfam" id="PF13356">
    <property type="entry name" value="Arm-DNA-bind_3"/>
    <property type="match status" value="1"/>
</dbReference>
<dbReference type="CDD" id="cd00801">
    <property type="entry name" value="INT_P4_C"/>
    <property type="match status" value="1"/>
</dbReference>
<dbReference type="Pfam" id="PF22022">
    <property type="entry name" value="Phage_int_M"/>
    <property type="match status" value="1"/>
</dbReference>
<name>A0A382I059_9ZZZZ</name>
<dbReference type="GO" id="GO:0003677">
    <property type="term" value="F:DNA binding"/>
    <property type="evidence" value="ECO:0007669"/>
    <property type="project" value="UniProtKB-KW"/>
</dbReference>
<accession>A0A382I059</accession>
<dbReference type="GO" id="GO:0044826">
    <property type="term" value="P:viral genome integration into host DNA"/>
    <property type="evidence" value="ECO:0007669"/>
    <property type="project" value="UniProtKB-KW"/>
</dbReference>
<dbReference type="InterPro" id="IPR038488">
    <property type="entry name" value="Integrase_DNA-bd_sf"/>
</dbReference>
<feature type="domain" description="Core-binding (CB)" evidence="8">
    <location>
        <begin position="94"/>
        <end position="175"/>
    </location>
</feature>
<dbReference type="InterPro" id="IPR010998">
    <property type="entry name" value="Integrase_recombinase_N"/>
</dbReference>
<keyword evidence="2" id="KW-0229">DNA integration</keyword>
<evidence type="ECO:0000256" key="3">
    <source>
        <dbReference type="ARBA" id="ARBA00023125"/>
    </source>
</evidence>
<sequence>MRINRLTARQVSTLKEGFHSDGQGLYLRVRKNGSRAWVFRFTQGGRTQEIGLGATHTRSLAEARRVSAEMRALRMQGLDPRLAIQKDDPDDAKETFKSCAEAYIASRSPGWRNKKHTQQWHNTLRDYVFPVIGRLHPSEVTLTHIKTILNPIWTTKNETANRVRQRIEAVLEWAQVHDLCGNDNPARWRGVLDKIYPAPGQIKEVRHHPSCPYEEVPDVVKQLRESTTLPSLCLRLLILTATRSGEARGASWQEFDLDKKTWAIPGERTKTKREYLVPLSKEALELLESLPVIDRQSFLFPNSKGGCLSDVLLSKTLHEIMDGVTVHGFRSSFRQWAAEQTSFPESVCEFALGHVNSNRTEAAYQRSDLFDRRRELMEVWCNY</sequence>
<dbReference type="Gene3D" id="1.10.443.10">
    <property type="entry name" value="Intergrase catalytic core"/>
    <property type="match status" value="1"/>
</dbReference>
<evidence type="ECO:0000259" key="8">
    <source>
        <dbReference type="PROSITE" id="PS51900"/>
    </source>
</evidence>
<keyword evidence="3" id="KW-0238">DNA-binding</keyword>
<feature type="domain" description="Tyr recombinase" evidence="7">
    <location>
        <begin position="206"/>
        <end position="378"/>
    </location>
</feature>
<dbReference type="Gene3D" id="3.30.160.390">
    <property type="entry name" value="Integrase, DNA-binding domain"/>
    <property type="match status" value="1"/>
</dbReference>
<evidence type="ECO:0000256" key="4">
    <source>
        <dbReference type="ARBA" id="ARBA00023172"/>
    </source>
</evidence>
<dbReference type="PANTHER" id="PTHR30629">
    <property type="entry name" value="PROPHAGE INTEGRASE"/>
    <property type="match status" value="1"/>
</dbReference>
<dbReference type="PROSITE" id="PS51898">
    <property type="entry name" value="TYR_RECOMBINASE"/>
    <property type="match status" value="1"/>
</dbReference>
<evidence type="ECO:0000256" key="5">
    <source>
        <dbReference type="ARBA" id="ARBA00023195"/>
    </source>
</evidence>
<gene>
    <name evidence="9" type="ORF">METZ01_LOCUS245573</name>
</gene>
<keyword evidence="4" id="KW-0233">DNA recombination</keyword>
<keyword evidence="5" id="KW-1179">Viral genome integration</keyword>
<organism evidence="9">
    <name type="scientific">marine metagenome</name>
    <dbReference type="NCBI Taxonomy" id="408172"/>
    <lineage>
        <taxon>unclassified sequences</taxon>
        <taxon>metagenomes</taxon>
        <taxon>ecological metagenomes</taxon>
    </lineage>
</organism>
<evidence type="ECO:0000256" key="2">
    <source>
        <dbReference type="ARBA" id="ARBA00022908"/>
    </source>
</evidence>
<keyword evidence="6" id="KW-1160">Virus entry into host cell</keyword>
<evidence type="ECO:0000256" key="6">
    <source>
        <dbReference type="ARBA" id="ARBA00023296"/>
    </source>
</evidence>
<evidence type="ECO:0008006" key="10">
    <source>
        <dbReference type="Google" id="ProtNLM"/>
    </source>
</evidence>
<dbReference type="GO" id="GO:0046718">
    <property type="term" value="P:symbiont entry into host cell"/>
    <property type="evidence" value="ECO:0007669"/>
    <property type="project" value="UniProtKB-KW"/>
</dbReference>
<dbReference type="PANTHER" id="PTHR30629:SF2">
    <property type="entry name" value="PROPHAGE INTEGRASE INTS-RELATED"/>
    <property type="match status" value="1"/>
</dbReference>
<evidence type="ECO:0000256" key="1">
    <source>
        <dbReference type="ARBA" id="ARBA00008857"/>
    </source>
</evidence>
<dbReference type="GO" id="GO:0075713">
    <property type="term" value="P:establishment of integrated proviral latency"/>
    <property type="evidence" value="ECO:0007669"/>
    <property type="project" value="UniProtKB-KW"/>
</dbReference>
<dbReference type="InterPro" id="IPR011010">
    <property type="entry name" value="DNA_brk_join_enz"/>
</dbReference>
<dbReference type="EMBL" id="UINC01064237">
    <property type="protein sequence ID" value="SVB92719.1"/>
    <property type="molecule type" value="Genomic_DNA"/>
</dbReference>
<proteinExistence type="inferred from homology"/>
<evidence type="ECO:0000259" key="7">
    <source>
        <dbReference type="PROSITE" id="PS51898"/>
    </source>
</evidence>
<dbReference type="SUPFAM" id="SSF56349">
    <property type="entry name" value="DNA breaking-rejoining enzymes"/>
    <property type="match status" value="1"/>
</dbReference>
<dbReference type="GO" id="GO:0006310">
    <property type="term" value="P:DNA recombination"/>
    <property type="evidence" value="ECO:0007669"/>
    <property type="project" value="UniProtKB-KW"/>
</dbReference>
<dbReference type="GO" id="GO:0015074">
    <property type="term" value="P:DNA integration"/>
    <property type="evidence" value="ECO:0007669"/>
    <property type="project" value="UniProtKB-KW"/>
</dbReference>
<dbReference type="Gene3D" id="1.10.150.130">
    <property type="match status" value="1"/>
</dbReference>
<dbReference type="Pfam" id="PF00589">
    <property type="entry name" value="Phage_integrase"/>
    <property type="match status" value="1"/>
</dbReference>
<dbReference type="InterPro" id="IPR013762">
    <property type="entry name" value="Integrase-like_cat_sf"/>
</dbReference>
<dbReference type="InterPro" id="IPR025166">
    <property type="entry name" value="Integrase_DNA_bind_dom"/>
</dbReference>
<comment type="similarity">
    <text evidence="1">Belongs to the 'phage' integrase family.</text>
</comment>